<protein>
    <recommendedName>
        <fullName evidence="7">DNA 3'-5' helicase</fullName>
        <ecNumber evidence="7">5.6.2.4</ecNumber>
    </recommendedName>
</protein>
<keyword evidence="5" id="KW-0413">Isomerase</keyword>
<dbReference type="PANTHER" id="PTHR13710:SF105">
    <property type="entry name" value="ATP-DEPENDENT DNA HELICASE Q1"/>
    <property type="match status" value="1"/>
</dbReference>
<evidence type="ECO:0000256" key="7">
    <source>
        <dbReference type="ARBA" id="ARBA00034808"/>
    </source>
</evidence>
<gene>
    <name evidence="10" type="ORF">GCM10010439_70200</name>
</gene>
<dbReference type="Gene3D" id="3.40.50.300">
    <property type="entry name" value="P-loop containing nucleotide triphosphate hydrolases"/>
    <property type="match status" value="2"/>
</dbReference>
<organism evidence="10 11">
    <name type="scientific">Actinocorallia aurantiaca</name>
    <dbReference type="NCBI Taxonomy" id="46204"/>
    <lineage>
        <taxon>Bacteria</taxon>
        <taxon>Bacillati</taxon>
        <taxon>Actinomycetota</taxon>
        <taxon>Actinomycetes</taxon>
        <taxon>Streptosporangiales</taxon>
        <taxon>Thermomonosporaceae</taxon>
        <taxon>Actinocorallia</taxon>
    </lineage>
</organism>
<evidence type="ECO:0000256" key="6">
    <source>
        <dbReference type="ARBA" id="ARBA00034617"/>
    </source>
</evidence>
<comment type="catalytic activity">
    <reaction evidence="6">
        <text>Couples ATP hydrolysis with the unwinding of duplex DNA by translocating in the 3'-5' direction.</text>
        <dbReference type="EC" id="5.6.2.4"/>
    </reaction>
</comment>
<name>A0ABP6HC21_9ACTN</name>
<dbReference type="PANTHER" id="PTHR13710">
    <property type="entry name" value="DNA HELICASE RECQ FAMILY MEMBER"/>
    <property type="match status" value="1"/>
</dbReference>
<dbReference type="NCBIfam" id="NF041063">
    <property type="entry name" value="DpdF"/>
    <property type="match status" value="1"/>
</dbReference>
<dbReference type="RefSeq" id="WP_344457568.1">
    <property type="nucleotide sequence ID" value="NZ_BAAATZ010000037.1"/>
</dbReference>
<dbReference type="EC" id="5.6.2.4" evidence="7"/>
<keyword evidence="3" id="KW-0067">ATP-binding</keyword>
<evidence type="ECO:0000256" key="1">
    <source>
        <dbReference type="ARBA" id="ARBA00005446"/>
    </source>
</evidence>
<dbReference type="EMBL" id="BAAATZ010000037">
    <property type="protein sequence ID" value="GAA2737985.1"/>
    <property type="molecule type" value="Genomic_DNA"/>
</dbReference>
<evidence type="ECO:0000256" key="5">
    <source>
        <dbReference type="ARBA" id="ARBA00023235"/>
    </source>
</evidence>
<dbReference type="Pfam" id="PF00271">
    <property type="entry name" value="Helicase_C"/>
    <property type="match status" value="1"/>
</dbReference>
<evidence type="ECO:0000256" key="4">
    <source>
        <dbReference type="ARBA" id="ARBA00023125"/>
    </source>
</evidence>
<comment type="similarity">
    <text evidence="1">Belongs to the helicase family. RecQ subfamily.</text>
</comment>
<evidence type="ECO:0000259" key="8">
    <source>
        <dbReference type="PROSITE" id="PS51192"/>
    </source>
</evidence>
<dbReference type="InterPro" id="IPR014001">
    <property type="entry name" value="Helicase_ATP-bd"/>
</dbReference>
<comment type="caution">
    <text evidence="10">The sequence shown here is derived from an EMBL/GenBank/DDBJ whole genome shotgun (WGS) entry which is preliminary data.</text>
</comment>
<evidence type="ECO:0000259" key="9">
    <source>
        <dbReference type="PROSITE" id="PS51194"/>
    </source>
</evidence>
<feature type="domain" description="Helicase ATP-binding" evidence="8">
    <location>
        <begin position="167"/>
        <end position="356"/>
    </location>
</feature>
<dbReference type="Pfam" id="PF00270">
    <property type="entry name" value="DEAD"/>
    <property type="match status" value="1"/>
</dbReference>
<dbReference type="SUPFAM" id="SSF52540">
    <property type="entry name" value="P-loop containing nucleoside triphosphate hydrolases"/>
    <property type="match status" value="1"/>
</dbReference>
<dbReference type="SMART" id="SM00487">
    <property type="entry name" value="DEXDc"/>
    <property type="match status" value="1"/>
</dbReference>
<dbReference type="PROSITE" id="PS51192">
    <property type="entry name" value="HELICASE_ATP_BIND_1"/>
    <property type="match status" value="1"/>
</dbReference>
<dbReference type="InterPro" id="IPR011545">
    <property type="entry name" value="DEAD/DEAH_box_helicase_dom"/>
</dbReference>
<keyword evidence="11" id="KW-1185">Reference proteome</keyword>
<keyword evidence="2" id="KW-0547">Nucleotide-binding</keyword>
<sequence>MSANGWIQAKHLYATWPDVSIPEAATGTVRRLADALQGLITGAAGWRDVAALTRQVLLEASARENEFPLLVPADALLPTSAQWWESGCRAAPSGAQHFAVSAVPWHPSTPDDHSAKAAAADLREVYLGIDSRQRRSLEGVPADPFWTAALGYDHYYSIGQRQAARSVALAPPGSTTIVCLPTGHGKTPVALAPILLDTRGAGVSIVAVPTIVLALDMERRTRDLLQQAPRKAPTGRYAYTGDMSDDLKRQLREDIRTGRQPVVYCAPESVATGLYKAIDDAAEAGLLRYFVIDEAHLVEQWGNDFRPEFQTMASQRRAWIRRAPEGREPRTVAMSATLTAQQVDALKELYGDPGRTQVVWASQLRSEPSYYIESLPEAEREQVVLEAVAKLPRPMILYVSRVEDALRWEAVLKDAGFARIASVTGRSSAGERRDRLEGWAGGNADSRPTRFDVIVGTSAFGLGIDLSDVKSVIHACLPETVDRYYQEVGRGGRDGSPSIAFMARTHSDGIIAKNLNEQVIIKDGAWPRWNSLFHNRLAKTPEGYLIDLDSRPPHISVSSERNRAWNIRTINLMVRAKLVEVRTPPMPSRSENESAEEWSIRISHYFETLSNRVEIVILDGATNNLEHFNSVIESTRRSMIDSQRSALAELENAVTGNTCISDVLTDYYLLPTESGARRTSPNCRGCNHCRQRNPIPAEGDFYKVGWQPHPPLAEWPAHDALPLRNYLSSGERNLSIWWENEEEAKNLLPDLLESLCKRGVNIIGGPGLSGLSVEEIQRIVQPDAIIVDHEEDLLINHPGPIAWVLDPGRHALTADEASRFFSSDVTYLVHPQDIKHPSKPGSRLIDIHSDSLSIKSALGAL</sequence>
<feature type="domain" description="Helicase C-terminal" evidence="9">
    <location>
        <begin position="383"/>
        <end position="537"/>
    </location>
</feature>
<reference evidence="11" key="1">
    <citation type="journal article" date="2019" name="Int. J. Syst. Evol. Microbiol.">
        <title>The Global Catalogue of Microorganisms (GCM) 10K type strain sequencing project: providing services to taxonomists for standard genome sequencing and annotation.</title>
        <authorList>
            <consortium name="The Broad Institute Genomics Platform"/>
            <consortium name="The Broad Institute Genome Sequencing Center for Infectious Disease"/>
            <person name="Wu L."/>
            <person name="Ma J."/>
        </authorList>
    </citation>
    <scope>NUCLEOTIDE SEQUENCE [LARGE SCALE GENOMIC DNA]</scope>
    <source>
        <strain evidence="11">JCM 8201</strain>
    </source>
</reference>
<keyword evidence="4" id="KW-0238">DNA-binding</keyword>
<dbReference type="PROSITE" id="PS51194">
    <property type="entry name" value="HELICASE_CTER"/>
    <property type="match status" value="1"/>
</dbReference>
<dbReference type="SMART" id="SM00490">
    <property type="entry name" value="HELICc"/>
    <property type="match status" value="1"/>
</dbReference>
<evidence type="ECO:0000256" key="2">
    <source>
        <dbReference type="ARBA" id="ARBA00022741"/>
    </source>
</evidence>
<dbReference type="Proteomes" id="UP001501842">
    <property type="component" value="Unassembled WGS sequence"/>
</dbReference>
<evidence type="ECO:0000256" key="3">
    <source>
        <dbReference type="ARBA" id="ARBA00022840"/>
    </source>
</evidence>
<dbReference type="InterPro" id="IPR001650">
    <property type="entry name" value="Helicase_C-like"/>
</dbReference>
<accession>A0ABP6HC21</accession>
<evidence type="ECO:0000313" key="11">
    <source>
        <dbReference type="Proteomes" id="UP001501842"/>
    </source>
</evidence>
<proteinExistence type="inferred from homology"/>
<dbReference type="InterPro" id="IPR027417">
    <property type="entry name" value="P-loop_NTPase"/>
</dbReference>
<evidence type="ECO:0000313" key="10">
    <source>
        <dbReference type="EMBL" id="GAA2737985.1"/>
    </source>
</evidence>